<protein>
    <recommendedName>
        <fullName evidence="3">CWH43-like N-terminal domain-containing protein</fullName>
    </recommendedName>
</protein>
<dbReference type="STRING" id="41427.A0A182J1W4"/>
<feature type="region of interest" description="Disordered" evidence="1">
    <location>
        <begin position="124"/>
        <end position="206"/>
    </location>
</feature>
<organism evidence="4">
    <name type="scientific">Anopheles atroparvus</name>
    <name type="common">European mosquito</name>
    <dbReference type="NCBI Taxonomy" id="41427"/>
    <lineage>
        <taxon>Eukaryota</taxon>
        <taxon>Metazoa</taxon>
        <taxon>Ecdysozoa</taxon>
        <taxon>Arthropoda</taxon>
        <taxon>Hexapoda</taxon>
        <taxon>Insecta</taxon>
        <taxon>Pterygota</taxon>
        <taxon>Neoptera</taxon>
        <taxon>Endopterygota</taxon>
        <taxon>Diptera</taxon>
        <taxon>Nematocera</taxon>
        <taxon>Culicoidea</taxon>
        <taxon>Culicidae</taxon>
        <taxon>Anophelinae</taxon>
        <taxon>Anopheles</taxon>
    </lineage>
</organism>
<evidence type="ECO:0000256" key="1">
    <source>
        <dbReference type="SAM" id="MobiDB-lite"/>
    </source>
</evidence>
<name>A0A182J1W4_ANOAO</name>
<dbReference type="InterPro" id="IPR039545">
    <property type="entry name" value="PGAP2"/>
</dbReference>
<keyword evidence="2" id="KW-0812">Transmembrane</keyword>
<dbReference type="InterPro" id="IPR019402">
    <property type="entry name" value="CWH43_N"/>
</dbReference>
<feature type="transmembrane region" description="Helical" evidence="2">
    <location>
        <begin position="295"/>
        <end position="313"/>
    </location>
</feature>
<dbReference type="EnsemblMetazoa" id="AATE009785-RA">
    <property type="protein sequence ID" value="AATE009785-PA.1"/>
    <property type="gene ID" value="AATE009785"/>
</dbReference>
<feature type="compositionally biased region" description="Basic and acidic residues" evidence="1">
    <location>
        <begin position="181"/>
        <end position="190"/>
    </location>
</feature>
<dbReference type="GO" id="GO:0006506">
    <property type="term" value="P:GPI anchor biosynthetic process"/>
    <property type="evidence" value="ECO:0007669"/>
    <property type="project" value="TreeGrafter"/>
</dbReference>
<feature type="compositionally biased region" description="Low complexity" evidence="1">
    <location>
        <begin position="141"/>
        <end position="152"/>
    </location>
</feature>
<feature type="compositionally biased region" description="Pro residues" evidence="1">
    <location>
        <begin position="153"/>
        <end position="162"/>
    </location>
</feature>
<feature type="transmembrane region" description="Helical" evidence="2">
    <location>
        <begin position="334"/>
        <end position="353"/>
    </location>
</feature>
<dbReference type="PANTHER" id="PTHR12892:SF17">
    <property type="entry name" value="POST-GPI ATTACHMENT TO PROTEINS FACTOR 2-LIKE"/>
    <property type="match status" value="1"/>
</dbReference>
<feature type="region of interest" description="Disordered" evidence="1">
    <location>
        <begin position="33"/>
        <end position="86"/>
    </location>
</feature>
<dbReference type="AlphaFoldDB" id="A0A182J1W4"/>
<feature type="domain" description="CWH43-like N-terminal" evidence="3">
    <location>
        <begin position="235"/>
        <end position="461"/>
    </location>
</feature>
<keyword evidence="2" id="KW-1133">Transmembrane helix</keyword>
<dbReference type="GO" id="GO:0000139">
    <property type="term" value="C:Golgi membrane"/>
    <property type="evidence" value="ECO:0007669"/>
    <property type="project" value="InterPro"/>
</dbReference>
<evidence type="ECO:0000259" key="3">
    <source>
        <dbReference type="Pfam" id="PF10277"/>
    </source>
</evidence>
<dbReference type="SUPFAM" id="SSF81995">
    <property type="entry name" value="beta-sandwich domain of Sec23/24"/>
    <property type="match status" value="1"/>
</dbReference>
<dbReference type="GO" id="GO:0005789">
    <property type="term" value="C:endoplasmic reticulum membrane"/>
    <property type="evidence" value="ECO:0007669"/>
    <property type="project" value="TreeGrafter"/>
</dbReference>
<feature type="transmembrane region" description="Helical" evidence="2">
    <location>
        <begin position="239"/>
        <end position="259"/>
    </location>
</feature>
<keyword evidence="2" id="KW-0472">Membrane</keyword>
<evidence type="ECO:0000313" key="4">
    <source>
        <dbReference type="EnsemblMetazoa" id="AATE009785-PA.1"/>
    </source>
</evidence>
<dbReference type="Pfam" id="PF10277">
    <property type="entry name" value="Frag1"/>
    <property type="match status" value="1"/>
</dbReference>
<reference evidence="4" key="1">
    <citation type="submission" date="2022-08" db="UniProtKB">
        <authorList>
            <consortium name="EnsemblMetazoa"/>
        </authorList>
    </citation>
    <scope>IDENTIFICATION</scope>
    <source>
        <strain evidence="4">EBRO</strain>
    </source>
</reference>
<feature type="transmembrane region" description="Helical" evidence="2">
    <location>
        <begin position="405"/>
        <end position="423"/>
    </location>
</feature>
<evidence type="ECO:0000256" key="2">
    <source>
        <dbReference type="SAM" id="Phobius"/>
    </source>
</evidence>
<sequence>MFAVKSFYLSVAWSGGGAKGSVRIGHGISTARQTGRRGFSEAPGSCLASPSQVPQRGGRFRSTRDRQPQPGEVAGAMAEDRRPLDPTVNIKYKVQSLPDTNDDIGPEQQQQYDRDVAHLLQRIPAQQQQQQQQQHHHHHQQSQQQQQQQQQPTPLPPPPPPAAENAPSPGGHQKLMKRKPHTDDGGHARTGESASGVHTDGCDYDDEGGGTGAPVVRPCRTPSEMLVVHLIIGFRDICVFTLVLPLGTLLVCFISAYVFQPEEIHETHCRVYNIIPSISAITGVSPQRYLWRVSIALHIGPRFIIAFVYRNWYRAMVDSMNDPERAKKACRMINVVYWLNLVEISALCGVTYISNKENYPLHEKVFIIFMTTSLSYMLATLKLLKLLQPDGPQTPKEESSLRYKQAFFALSIASTVGLILFFLKHRFLCQDLAFSWFALCEYIVASANMGFHCTTMLDFPTEDFIIAKNAKQYRKPTSALGWKLE</sequence>
<feature type="transmembrane region" description="Helical" evidence="2">
    <location>
        <begin position="365"/>
        <end position="384"/>
    </location>
</feature>
<proteinExistence type="predicted"/>
<dbReference type="VEuPathDB" id="VectorBase:AATE009785"/>
<dbReference type="PANTHER" id="PTHR12892">
    <property type="entry name" value="FGF RECEPTOR ACTIVATING PROTEIN 1"/>
    <property type="match status" value="1"/>
</dbReference>
<accession>A0A182J1W4</accession>